<evidence type="ECO:0000256" key="1">
    <source>
        <dbReference type="SAM" id="SignalP"/>
    </source>
</evidence>
<accession>A0A5S3PM15</accession>
<dbReference type="RefSeq" id="WP_138659774.1">
    <property type="nucleotide sequence ID" value="NZ_VATY01000005.1"/>
</dbReference>
<evidence type="ECO:0000313" key="2">
    <source>
        <dbReference type="EMBL" id="TMM53314.1"/>
    </source>
</evidence>
<sequence length="83" mass="9336">MKAILTLLFVLFIGVAAQAQSSVVDIKEEVKVETMVMGIVTTTQTKEVVTEKNTEVARLYKFKNSRIKKALKFTTKRNKAKMA</sequence>
<proteinExistence type="predicted"/>
<dbReference type="OrthoDB" id="1448236at2"/>
<dbReference type="Proteomes" id="UP000310314">
    <property type="component" value="Unassembled WGS sequence"/>
</dbReference>
<keyword evidence="3" id="KW-1185">Reference proteome</keyword>
<feature type="chain" id="PRO_5024431251" evidence="1">
    <location>
        <begin position="20"/>
        <end position="83"/>
    </location>
</feature>
<name>A0A5S3PM15_9FLAO</name>
<feature type="signal peptide" evidence="1">
    <location>
        <begin position="1"/>
        <end position="19"/>
    </location>
</feature>
<dbReference type="EMBL" id="VATY01000005">
    <property type="protein sequence ID" value="TMM53314.1"/>
    <property type="molecule type" value="Genomic_DNA"/>
</dbReference>
<evidence type="ECO:0000313" key="3">
    <source>
        <dbReference type="Proteomes" id="UP000310314"/>
    </source>
</evidence>
<protein>
    <submittedName>
        <fullName evidence="2">Uncharacterized protein</fullName>
    </submittedName>
</protein>
<reference evidence="2 3" key="1">
    <citation type="submission" date="2019-05" db="EMBL/GenBank/DDBJ databases">
        <authorList>
            <person name="Zhang J.-Y."/>
            <person name="Feg X."/>
            <person name="Du Z.-J."/>
        </authorList>
    </citation>
    <scope>NUCLEOTIDE SEQUENCE [LARGE SCALE GENOMIC DNA]</scope>
    <source>
        <strain evidence="2 3">RZ26</strain>
    </source>
</reference>
<gene>
    <name evidence="2" type="ORF">FEE95_19820</name>
</gene>
<keyword evidence="1" id="KW-0732">Signal</keyword>
<organism evidence="2 3">
    <name type="scientific">Maribacter algarum</name>
    <name type="common">ex Zhang et al. 2020</name>
    <dbReference type="NCBI Taxonomy" id="2578118"/>
    <lineage>
        <taxon>Bacteria</taxon>
        <taxon>Pseudomonadati</taxon>
        <taxon>Bacteroidota</taxon>
        <taxon>Flavobacteriia</taxon>
        <taxon>Flavobacteriales</taxon>
        <taxon>Flavobacteriaceae</taxon>
        <taxon>Maribacter</taxon>
    </lineage>
</organism>
<dbReference type="AlphaFoldDB" id="A0A5S3PM15"/>
<comment type="caution">
    <text evidence="2">The sequence shown here is derived from an EMBL/GenBank/DDBJ whole genome shotgun (WGS) entry which is preliminary data.</text>
</comment>